<feature type="region of interest" description="Disordered" evidence="1">
    <location>
        <begin position="93"/>
        <end position="166"/>
    </location>
</feature>
<accession>A0A6N2QU74</accession>
<proteinExistence type="predicted"/>
<dbReference type="EMBL" id="CACRSN010000002">
    <property type="protein sequence ID" value="VYS72012.1"/>
    <property type="molecule type" value="Genomic_DNA"/>
</dbReference>
<gene>
    <name evidence="2" type="ORF">BBLFYP81_02098</name>
</gene>
<sequence>MLPVVTFSVSALSRGATPWGPSVRRLDPRPVPAGCRPPPRWRANGPPGPLDSRKGVQSRGDLLVARVEREPCRRLQRRRLLLVHHLASDARRAHRRGVQRVRPQGARRACMHDAARGRARRVPRPGAFVQRRRDGRETFRREAREEDHGRPAPRVRRPRTLPRTGGLHLMEHHGQRLRLHVRHPHRQGRT</sequence>
<evidence type="ECO:0000313" key="2">
    <source>
        <dbReference type="EMBL" id="VYS72012.1"/>
    </source>
</evidence>
<feature type="region of interest" description="Disordered" evidence="1">
    <location>
        <begin position="18"/>
        <end position="57"/>
    </location>
</feature>
<reference evidence="2" key="1">
    <citation type="submission" date="2019-11" db="EMBL/GenBank/DDBJ databases">
        <authorList>
            <person name="Feng L."/>
        </authorList>
    </citation>
    <scope>NUCLEOTIDE SEQUENCE</scope>
    <source>
        <strain evidence="2">BbreveLFYP81</strain>
    </source>
</reference>
<evidence type="ECO:0000256" key="1">
    <source>
        <dbReference type="SAM" id="MobiDB-lite"/>
    </source>
</evidence>
<organism evidence="2">
    <name type="scientific">Bifidobacterium breve</name>
    <dbReference type="NCBI Taxonomy" id="1685"/>
    <lineage>
        <taxon>Bacteria</taxon>
        <taxon>Bacillati</taxon>
        <taxon>Actinomycetota</taxon>
        <taxon>Actinomycetes</taxon>
        <taxon>Bifidobacteriales</taxon>
        <taxon>Bifidobacteriaceae</taxon>
        <taxon>Bifidobacterium</taxon>
    </lineage>
</organism>
<feature type="compositionally biased region" description="Basic and acidic residues" evidence="1">
    <location>
        <begin position="131"/>
        <end position="150"/>
    </location>
</feature>
<protein>
    <submittedName>
        <fullName evidence="2">Uncharacterized protein</fullName>
    </submittedName>
</protein>
<dbReference type="AlphaFoldDB" id="A0A6N2QU74"/>
<name>A0A6N2QU74_BIFBR</name>
<feature type="compositionally biased region" description="Basic residues" evidence="1">
    <location>
        <begin position="151"/>
        <end position="160"/>
    </location>
</feature>
<feature type="compositionally biased region" description="Pro residues" evidence="1">
    <location>
        <begin position="29"/>
        <end position="40"/>
    </location>
</feature>